<keyword evidence="1" id="KW-0472">Membrane</keyword>
<keyword evidence="3" id="KW-1185">Reference proteome</keyword>
<evidence type="ECO:0000313" key="3">
    <source>
        <dbReference type="Proteomes" id="UP000807716"/>
    </source>
</evidence>
<evidence type="ECO:0000313" key="2">
    <source>
        <dbReference type="EMBL" id="KAG0249079.1"/>
    </source>
</evidence>
<accession>A0A9P6PL09</accession>
<comment type="caution">
    <text evidence="2">The sequence shown here is derived from an EMBL/GenBank/DDBJ whole genome shotgun (WGS) entry which is preliminary data.</text>
</comment>
<dbReference type="AlphaFoldDB" id="A0A9P6PL09"/>
<proteinExistence type="predicted"/>
<organism evidence="2 3">
    <name type="scientific">Actinomortierella ambigua</name>
    <dbReference type="NCBI Taxonomy" id="1343610"/>
    <lineage>
        <taxon>Eukaryota</taxon>
        <taxon>Fungi</taxon>
        <taxon>Fungi incertae sedis</taxon>
        <taxon>Mucoromycota</taxon>
        <taxon>Mortierellomycotina</taxon>
        <taxon>Mortierellomycetes</taxon>
        <taxon>Mortierellales</taxon>
        <taxon>Mortierellaceae</taxon>
        <taxon>Actinomortierella</taxon>
    </lineage>
</organism>
<feature type="transmembrane region" description="Helical" evidence="1">
    <location>
        <begin position="12"/>
        <end position="36"/>
    </location>
</feature>
<gene>
    <name evidence="2" type="ORF">DFQ27_000378</name>
</gene>
<dbReference type="EMBL" id="JAAAJB010001087">
    <property type="protein sequence ID" value="KAG0249079.1"/>
    <property type="molecule type" value="Genomic_DNA"/>
</dbReference>
<protein>
    <submittedName>
        <fullName evidence="2">Uncharacterized protein</fullName>
    </submittedName>
</protein>
<reference evidence="2" key="1">
    <citation type="journal article" date="2020" name="Fungal Divers.">
        <title>Resolving the Mortierellaceae phylogeny through synthesis of multi-gene phylogenetics and phylogenomics.</title>
        <authorList>
            <person name="Vandepol N."/>
            <person name="Liber J."/>
            <person name="Desiro A."/>
            <person name="Na H."/>
            <person name="Kennedy M."/>
            <person name="Barry K."/>
            <person name="Grigoriev I.V."/>
            <person name="Miller A.N."/>
            <person name="O'Donnell K."/>
            <person name="Stajich J.E."/>
            <person name="Bonito G."/>
        </authorList>
    </citation>
    <scope>NUCLEOTIDE SEQUENCE</scope>
    <source>
        <strain evidence="2">BC1065</strain>
    </source>
</reference>
<keyword evidence="1" id="KW-1133">Transmembrane helix</keyword>
<name>A0A9P6PL09_9FUNG</name>
<sequence>MLSTGLDVSYHAVAAVLILTSGRITSGVVLAILSIVDGTQVRERMSQSNGRSLECLTPSLPSLSRVLSSALVTERTLTGMKQGVEDEYDETNVEWDGSQDLQALLDEEDKGVDFNE</sequence>
<evidence type="ECO:0000256" key="1">
    <source>
        <dbReference type="SAM" id="Phobius"/>
    </source>
</evidence>
<dbReference type="Proteomes" id="UP000807716">
    <property type="component" value="Unassembled WGS sequence"/>
</dbReference>
<keyword evidence="1" id="KW-0812">Transmembrane</keyword>